<dbReference type="RefSeq" id="WP_168917176.1">
    <property type="nucleotide sequence ID" value="NZ_CP050804.1"/>
</dbReference>
<evidence type="ECO:0000313" key="3">
    <source>
        <dbReference type="Proteomes" id="UP000502298"/>
    </source>
</evidence>
<dbReference type="EMBL" id="CP050804">
    <property type="protein sequence ID" value="QJC21234.1"/>
    <property type="molecule type" value="Genomic_DNA"/>
</dbReference>
<dbReference type="Proteomes" id="UP000502298">
    <property type="component" value="Chromosome"/>
</dbReference>
<keyword evidence="1" id="KW-1133">Transmembrane helix</keyword>
<sequence length="45" mass="5312">MLIILWGHYVLKRLIIEDMVLRPDYCLVFLGWLAIVDWVVGLVPE</sequence>
<accession>A0A6H2EJC1</accession>
<organism evidence="2 3">
    <name type="scientific">Arcanobacterium buesumense</name>
    <dbReference type="NCBI Taxonomy" id="2722751"/>
    <lineage>
        <taxon>Bacteria</taxon>
        <taxon>Bacillati</taxon>
        <taxon>Actinomycetota</taxon>
        <taxon>Actinomycetes</taxon>
        <taxon>Actinomycetales</taxon>
        <taxon>Actinomycetaceae</taxon>
        <taxon>Arcanobacterium</taxon>
    </lineage>
</organism>
<protein>
    <submittedName>
        <fullName evidence="2">Uncharacterized protein</fullName>
    </submittedName>
</protein>
<keyword evidence="3" id="KW-1185">Reference proteome</keyword>
<proteinExistence type="predicted"/>
<feature type="transmembrane region" description="Helical" evidence="1">
    <location>
        <begin position="25"/>
        <end position="43"/>
    </location>
</feature>
<keyword evidence="1" id="KW-0812">Transmembrane</keyword>
<reference evidence="2 3" key="1">
    <citation type="submission" date="2020-03" db="EMBL/GenBank/DDBJ databases">
        <title>Complete genome of Arcanobacterium buesumensis sp. nov. strain 2701.</title>
        <authorList>
            <person name="Borowiak M."/>
            <person name="Alssahen M."/>
            <person name="Laemmler C."/>
            <person name="Malorny B."/>
            <person name="Hassan A."/>
            <person name="Prenger-Berninghoff E."/>
            <person name="Ploetz M."/>
            <person name="Abdulmawjood A."/>
        </authorList>
    </citation>
    <scope>NUCLEOTIDE SEQUENCE [LARGE SCALE GENOMIC DNA]</scope>
    <source>
        <strain evidence="2 3">2701</strain>
    </source>
</reference>
<name>A0A6H2EJC1_9ACTO</name>
<keyword evidence="1" id="KW-0472">Membrane</keyword>
<gene>
    <name evidence="2" type="ORF">HC352_00985</name>
</gene>
<dbReference type="KEGG" id="arca:HC352_00985"/>
<evidence type="ECO:0000256" key="1">
    <source>
        <dbReference type="SAM" id="Phobius"/>
    </source>
</evidence>
<dbReference type="AlphaFoldDB" id="A0A6H2EJC1"/>
<evidence type="ECO:0000313" key="2">
    <source>
        <dbReference type="EMBL" id="QJC21234.1"/>
    </source>
</evidence>